<dbReference type="GO" id="GO:0006869">
    <property type="term" value="P:lipid transport"/>
    <property type="evidence" value="ECO:0007669"/>
    <property type="project" value="UniProtKB-KW"/>
</dbReference>
<keyword evidence="14" id="KW-0445">Lipid transport</keyword>
<dbReference type="Gene3D" id="2.30.29.170">
    <property type="match status" value="3"/>
</dbReference>
<dbReference type="CDD" id="cd04030">
    <property type="entry name" value="C2C_KIAA1228"/>
    <property type="match status" value="1"/>
</dbReference>
<dbReference type="SMART" id="SM00239">
    <property type="entry name" value="C2"/>
    <property type="match status" value="2"/>
</dbReference>
<keyword evidence="13 20" id="KW-1133">Transmembrane helix</keyword>
<proteinExistence type="inferred from homology"/>
<dbReference type="GO" id="GO:0005789">
    <property type="term" value="C:endoplasmic reticulum membrane"/>
    <property type="evidence" value="ECO:0007669"/>
    <property type="project" value="UniProtKB-SubCell"/>
</dbReference>
<feature type="domain" description="DM10" evidence="22">
    <location>
        <begin position="907"/>
        <end position="1046"/>
    </location>
</feature>
<dbReference type="PROSITE" id="PS50004">
    <property type="entry name" value="C2"/>
    <property type="match status" value="2"/>
</dbReference>
<evidence type="ECO:0000256" key="10">
    <source>
        <dbReference type="ARBA" id="ARBA00022737"/>
    </source>
</evidence>
<evidence type="ECO:0000256" key="6">
    <source>
        <dbReference type="ARBA" id="ARBA00022475"/>
    </source>
</evidence>
<dbReference type="FunFam" id="2.30.29.170:FF:000002">
    <property type="entry name" value="EF-hand domain (C-terminal) containing 1"/>
    <property type="match status" value="1"/>
</dbReference>
<dbReference type="CDD" id="cd21670">
    <property type="entry name" value="SMP_ESyt"/>
    <property type="match status" value="1"/>
</dbReference>
<organism evidence="23 24">
    <name type="scientific">Temnothorax longispinosus</name>
    <dbReference type="NCBI Taxonomy" id="300112"/>
    <lineage>
        <taxon>Eukaryota</taxon>
        <taxon>Metazoa</taxon>
        <taxon>Ecdysozoa</taxon>
        <taxon>Arthropoda</taxon>
        <taxon>Hexapoda</taxon>
        <taxon>Insecta</taxon>
        <taxon>Pterygota</taxon>
        <taxon>Neoptera</taxon>
        <taxon>Endopterygota</taxon>
        <taxon>Hymenoptera</taxon>
        <taxon>Apocrita</taxon>
        <taxon>Aculeata</taxon>
        <taxon>Formicoidea</taxon>
        <taxon>Formicidae</taxon>
        <taxon>Myrmicinae</taxon>
        <taxon>Temnothorax</taxon>
    </lineage>
</organism>
<keyword evidence="12" id="KW-0106">Calcium</keyword>
<reference evidence="23 24" key="1">
    <citation type="journal article" date="2019" name="Philos. Trans. R. Soc. Lond., B, Biol. Sci.">
        <title>Ant behaviour and brain gene expression of defending hosts depend on the ecological success of the intruding social parasite.</title>
        <authorList>
            <person name="Kaur R."/>
            <person name="Stoldt M."/>
            <person name="Jongepier E."/>
            <person name="Feldmeyer B."/>
            <person name="Menzel F."/>
            <person name="Bornberg-Bauer E."/>
            <person name="Foitzik S."/>
        </authorList>
    </citation>
    <scope>NUCLEOTIDE SEQUENCE [LARGE SCALE GENOMIC DNA]</scope>
    <source>
        <tissue evidence="23">Whole body</tissue>
    </source>
</reference>
<keyword evidence="16 20" id="KW-0472">Membrane</keyword>
<dbReference type="GO" id="GO:0005886">
    <property type="term" value="C:plasma membrane"/>
    <property type="evidence" value="ECO:0007669"/>
    <property type="project" value="UniProtKB-SubCell"/>
</dbReference>
<feature type="domain" description="DM10" evidence="22">
    <location>
        <begin position="1110"/>
        <end position="1217"/>
    </location>
</feature>
<keyword evidence="7" id="KW-0963">Cytoplasm</keyword>
<feature type="domain" description="C2" evidence="21">
    <location>
        <begin position="201"/>
        <end position="345"/>
    </location>
</feature>
<evidence type="ECO:0000256" key="9">
    <source>
        <dbReference type="ARBA" id="ARBA00022723"/>
    </source>
</evidence>
<evidence type="ECO:0000256" key="4">
    <source>
        <dbReference type="ARBA" id="ARBA00005867"/>
    </source>
</evidence>
<dbReference type="InterPro" id="IPR035892">
    <property type="entry name" value="C2_domain_sf"/>
</dbReference>
<feature type="domain" description="C2" evidence="21">
    <location>
        <begin position="564"/>
        <end position="689"/>
    </location>
</feature>
<dbReference type="GO" id="GO:0061817">
    <property type="term" value="P:endoplasmic reticulum-plasma membrane tethering"/>
    <property type="evidence" value="ECO:0007669"/>
    <property type="project" value="InterPro"/>
</dbReference>
<evidence type="ECO:0000256" key="2">
    <source>
        <dbReference type="ARBA" id="ARBA00004430"/>
    </source>
</evidence>
<feature type="compositionally biased region" description="Polar residues" evidence="19">
    <location>
        <begin position="538"/>
        <end position="547"/>
    </location>
</feature>
<keyword evidence="17" id="KW-0206">Cytoskeleton</keyword>
<sequence>MTGIIWGWGYFNYSIAWLIAPIAFSVWKAERKKDNELRTITAQASVLAKEKELIVNRMNELPSWVYFPDFDRAEWLNRPPKIYGIKVYDKNTSRNEIILDADIMYAGDCDITFFVGNIKGGIRDFQIHGLVRVVMKPMLPMMPLIGGVQIFYLNVPTINFNLVGVADVLDLPGFNEILRKTIVEQIAAILVLPNKIIIPLSQEVPMESLKIPEPEGVLRIHVVEAKHLMKKDIGMLGKGKSDPYAVINVGAQEFRTKTIDNTVNPKWDFWCEAMISSCNMQEAVVSLWDWDANVPGFIVEEGLGAYNTVVAQLFDKDNAAQDDPLGRATIEVNQVKKKGTIDTWISLEQAKHGMVHLRLTWLQFSRDSADLRAALIETQELRVTSMSTAVLILYIDSAKNLPIIDEKTAMTVGEMRYNLSLLLERNNLEVTQQPYNLQKAEADSKLVLSMSLNILKYEQPEPTSEEDEDDHDINEINKRIERQESNISNMVSSSVPPSPLKKQPSKESVNSQPRTGSPAALLPEEPAAVEEELIVSTSAPSSFTGSPQLIHRNPSVTSSSGEAKLGRIQLTIRYSSQRQKLTVFVHKVANLPLPQNDPHNIPDPYVKLYILPDKHKETKRKTAVVKDNCNPTFDEQFEYVVSQGDLNTRVLEVSVCTQKGWLSTGSNVMGQIHLKLSEINISKTVTSCMQRTPMLPCLPGFSVDRNLGRTRFHKSQNFDKIHDGVYYLSEKADRRAYSCYASIYPRGEEPEIPPWLAYDGQRLMFKAFFQETVQEKWKTAFHIRVVNISFFLEDGTMKIVEPSVDNSGLEQGVLVRRQRIPIPDPVKYRYYDILDLNIGKEPQVYGRVYKIVDCDKFTRQFLNRLGIPVPDPIDIPKDPYREVRKVEVFPKKPSRVVDTLGNFLKYDRQVLRFYGYWDDTESPHGIIHDLELHYYLSDNTMEIKENVPPNAGRDSGPMLVKRMKIPKFYSGLQPIGAGNHFTVLNVLGENARHSYYMMDSLDTGNISTDYYKDNELGIGAEISVFGRRIVITDMDAFTKEYYRTKYGLDDFTPLTRPRKGDEYQKIERYIPPYNGFGSYEDSLGNCFTVLPKPPKTDFIKFLYHDKQGFNSHVLRFRAKMVSKIPGNEERQFVIRLYLMDDTISIFELAKRNSGFQRSLFQKRMPIMLPGQDIFTSKKPEYYKSHDFYIGARLNLYDFHFEITSADVYALRYMELHCDKFPKANNKLIMEKLRESLQPVYKEFVQLYAPPKDAKDDTRILEYEKLKGGSLPPDLGLTSAAVAYLRSKRLPAADGPDAPRPRQQVRTLQEPETPWHLHSKVKDCSTACPDLTSSPQPPHLKEFLADSVSKETDMVVKDEGEISADGEGGSLRGGVAQEQAAKFPKAHPRASRQTAAAADIA</sequence>
<evidence type="ECO:0000256" key="3">
    <source>
        <dbReference type="ARBA" id="ARBA00004477"/>
    </source>
</evidence>
<keyword evidence="5" id="KW-0813">Transport</keyword>
<dbReference type="FunFam" id="2.60.40.150:FF:000093">
    <property type="entry name" value="Extended synaptotagmin 3"/>
    <property type="match status" value="1"/>
</dbReference>
<evidence type="ECO:0000256" key="12">
    <source>
        <dbReference type="ARBA" id="ARBA00022837"/>
    </source>
</evidence>
<gene>
    <name evidence="23" type="ORF">DBV15_06020</name>
</gene>
<evidence type="ECO:0000256" key="14">
    <source>
        <dbReference type="ARBA" id="ARBA00023055"/>
    </source>
</evidence>
<feature type="compositionally biased region" description="Low complexity" evidence="19">
    <location>
        <begin position="485"/>
        <end position="508"/>
    </location>
</feature>
<dbReference type="GO" id="GO:0005544">
    <property type="term" value="F:calcium-dependent phospholipid binding"/>
    <property type="evidence" value="ECO:0007669"/>
    <property type="project" value="TreeGrafter"/>
</dbReference>
<dbReference type="FunFam" id="2.60.40.150:FF:000025">
    <property type="entry name" value="Extended synaptotagmin 2"/>
    <property type="match status" value="1"/>
</dbReference>
<dbReference type="PANTHER" id="PTHR45761">
    <property type="entry name" value="EXTENDED SYNAPTOTAGMIN-LIKE PROTEIN 2, ISOFORM C"/>
    <property type="match status" value="1"/>
</dbReference>
<dbReference type="InterPro" id="IPR000008">
    <property type="entry name" value="C2_dom"/>
</dbReference>
<dbReference type="EMBL" id="QBLH01000250">
    <property type="protein sequence ID" value="TGZ56963.1"/>
    <property type="molecule type" value="Genomic_DNA"/>
</dbReference>
<keyword evidence="10" id="KW-0677">Repeat</keyword>
<dbReference type="SUPFAM" id="SSF49562">
    <property type="entry name" value="C2 domain (Calcium/lipid-binding domain, CaLB)"/>
    <property type="match status" value="2"/>
</dbReference>
<evidence type="ECO:0000256" key="1">
    <source>
        <dbReference type="ARBA" id="ARBA00004202"/>
    </source>
</evidence>
<keyword evidence="15" id="KW-0446">Lipid-binding</keyword>
<dbReference type="Gene3D" id="2.60.40.150">
    <property type="entry name" value="C2 domain"/>
    <property type="match status" value="2"/>
</dbReference>
<keyword evidence="11" id="KW-0256">Endoplasmic reticulum</keyword>
<keyword evidence="6" id="KW-1003">Cell membrane</keyword>
<dbReference type="STRING" id="300112.A0A4S2L2M8"/>
<dbReference type="Pfam" id="PF17047">
    <property type="entry name" value="SMP_LBD"/>
    <property type="match status" value="1"/>
</dbReference>
<dbReference type="Pfam" id="PF00168">
    <property type="entry name" value="C2"/>
    <property type="match status" value="3"/>
</dbReference>
<evidence type="ECO:0000256" key="19">
    <source>
        <dbReference type="SAM" id="MobiDB-lite"/>
    </source>
</evidence>
<dbReference type="GO" id="GO:0005509">
    <property type="term" value="F:calcium ion binding"/>
    <property type="evidence" value="ECO:0007669"/>
    <property type="project" value="TreeGrafter"/>
</dbReference>
<dbReference type="GO" id="GO:0005930">
    <property type="term" value="C:axoneme"/>
    <property type="evidence" value="ECO:0007669"/>
    <property type="project" value="UniProtKB-SubCell"/>
</dbReference>
<evidence type="ECO:0000256" key="17">
    <source>
        <dbReference type="ARBA" id="ARBA00023212"/>
    </source>
</evidence>
<feature type="transmembrane region" description="Helical" evidence="20">
    <location>
        <begin position="6"/>
        <end position="27"/>
    </location>
</feature>
<evidence type="ECO:0000256" key="8">
    <source>
        <dbReference type="ARBA" id="ARBA00022692"/>
    </source>
</evidence>
<dbReference type="PANTHER" id="PTHR45761:SF1">
    <property type="entry name" value="EXTENDED SYNAPTOTAGMIN-LIKE PROTEIN 2, ISOFORM C"/>
    <property type="match status" value="1"/>
</dbReference>
<dbReference type="InterPro" id="IPR006602">
    <property type="entry name" value="DM10_dom"/>
</dbReference>
<dbReference type="SMART" id="SM00676">
    <property type="entry name" value="DM10"/>
    <property type="match status" value="3"/>
</dbReference>
<evidence type="ECO:0000256" key="18">
    <source>
        <dbReference type="ARBA" id="ARBA00023273"/>
    </source>
</evidence>
<evidence type="ECO:0000256" key="5">
    <source>
        <dbReference type="ARBA" id="ARBA00022448"/>
    </source>
</evidence>
<evidence type="ECO:0000259" key="22">
    <source>
        <dbReference type="PROSITE" id="PS51336"/>
    </source>
</evidence>
<accession>A0A4S2L2M8</accession>
<name>A0A4S2L2M8_9HYME</name>
<comment type="subcellular location">
    <subcellularLocation>
        <location evidence="1">Cell membrane</location>
        <topology evidence="1">Peripheral membrane protein</topology>
    </subcellularLocation>
    <subcellularLocation>
        <location evidence="2">Cytoplasm</location>
        <location evidence="2">Cytoskeleton</location>
        <location evidence="2">Cilium axoneme</location>
    </subcellularLocation>
    <subcellularLocation>
        <location evidence="3">Endoplasmic reticulum membrane</location>
        <topology evidence="3">Multi-pass membrane protein</topology>
    </subcellularLocation>
</comment>
<dbReference type="FunFam" id="2.30.29.170:FF:000004">
    <property type="entry name" value="EF-hand domain containing 2"/>
    <property type="match status" value="1"/>
</dbReference>
<dbReference type="InterPro" id="IPR051634">
    <property type="entry name" value="Extended_Synaptotagmin"/>
</dbReference>
<dbReference type="GO" id="GO:0008429">
    <property type="term" value="F:phosphatidylethanolamine binding"/>
    <property type="evidence" value="ECO:0007669"/>
    <property type="project" value="TreeGrafter"/>
</dbReference>
<feature type="region of interest" description="Disordered" evidence="19">
    <location>
        <begin position="1290"/>
        <end position="1318"/>
    </location>
</feature>
<evidence type="ECO:0000256" key="16">
    <source>
        <dbReference type="ARBA" id="ARBA00023136"/>
    </source>
</evidence>
<feature type="region of interest" description="Disordered" evidence="19">
    <location>
        <begin position="481"/>
        <end position="521"/>
    </location>
</feature>
<dbReference type="GO" id="GO:0035091">
    <property type="term" value="F:phosphatidylinositol binding"/>
    <property type="evidence" value="ECO:0007669"/>
    <property type="project" value="TreeGrafter"/>
</dbReference>
<keyword evidence="9" id="KW-0479">Metal-binding</keyword>
<dbReference type="Pfam" id="PF06565">
    <property type="entry name" value="DM10_dom"/>
    <property type="match status" value="3"/>
</dbReference>
<evidence type="ECO:0000313" key="24">
    <source>
        <dbReference type="Proteomes" id="UP000310200"/>
    </source>
</evidence>
<feature type="region of interest" description="Disordered" evidence="19">
    <location>
        <begin position="1355"/>
        <end position="1400"/>
    </location>
</feature>
<evidence type="ECO:0000259" key="21">
    <source>
        <dbReference type="PROSITE" id="PS50004"/>
    </source>
</evidence>
<keyword evidence="8 20" id="KW-0812">Transmembrane</keyword>
<feature type="region of interest" description="Disordered" evidence="19">
    <location>
        <begin position="538"/>
        <end position="562"/>
    </location>
</feature>
<dbReference type="GO" id="GO:0031210">
    <property type="term" value="F:phosphatidylcholine binding"/>
    <property type="evidence" value="ECO:0007669"/>
    <property type="project" value="TreeGrafter"/>
</dbReference>
<feature type="domain" description="DM10" evidence="22">
    <location>
        <begin position="759"/>
        <end position="866"/>
    </location>
</feature>
<evidence type="ECO:0000256" key="20">
    <source>
        <dbReference type="SAM" id="Phobius"/>
    </source>
</evidence>
<evidence type="ECO:0000256" key="15">
    <source>
        <dbReference type="ARBA" id="ARBA00023121"/>
    </source>
</evidence>
<evidence type="ECO:0000256" key="11">
    <source>
        <dbReference type="ARBA" id="ARBA00022824"/>
    </source>
</evidence>
<dbReference type="PROSITE" id="PS51336">
    <property type="entry name" value="DM10"/>
    <property type="match status" value="3"/>
</dbReference>
<keyword evidence="18" id="KW-0966">Cell projection</keyword>
<evidence type="ECO:0000256" key="13">
    <source>
        <dbReference type="ARBA" id="ARBA00022989"/>
    </source>
</evidence>
<protein>
    <submittedName>
        <fullName evidence="23">Extended synaptotagmin-2</fullName>
    </submittedName>
</protein>
<comment type="caution">
    <text evidence="23">The sequence shown here is derived from an EMBL/GenBank/DDBJ whole genome shotgun (WGS) entry which is preliminary data.</text>
</comment>
<comment type="similarity">
    <text evidence="4">Belongs to the extended synaptotagmin family.</text>
</comment>
<evidence type="ECO:0000256" key="7">
    <source>
        <dbReference type="ARBA" id="ARBA00022490"/>
    </source>
</evidence>
<dbReference type="InterPro" id="IPR039010">
    <property type="entry name" value="Synaptotagmin_SMP"/>
</dbReference>
<dbReference type="Proteomes" id="UP000310200">
    <property type="component" value="Unassembled WGS sequence"/>
</dbReference>
<evidence type="ECO:0000313" key="23">
    <source>
        <dbReference type="EMBL" id="TGZ56963.1"/>
    </source>
</evidence>
<dbReference type="InterPro" id="IPR037752">
    <property type="entry name" value="C2C_KIAA1228"/>
</dbReference>
<keyword evidence="24" id="KW-1185">Reference proteome</keyword>